<dbReference type="InterPro" id="IPR005149">
    <property type="entry name" value="Tscrpt_reg_PadR_N"/>
</dbReference>
<dbReference type="InterPro" id="IPR036390">
    <property type="entry name" value="WH_DNA-bd_sf"/>
</dbReference>
<feature type="domain" description="Transcription regulator PadR N-terminal" evidence="1">
    <location>
        <begin position="21"/>
        <end position="88"/>
    </location>
</feature>
<dbReference type="EMBL" id="CP094528">
    <property type="protein sequence ID" value="UOE43366.1"/>
    <property type="molecule type" value="Genomic_DNA"/>
</dbReference>
<sequence>MYPAERVQTNLRKGVLEWCALAVIRGGDVYGRDLARRLAELGLLAGEGSLYPLLARLREQGWVETRWAESASGPPRRYYRLTAAGADAVVAFEQTWRDVSGSVEAALAVTSPPERDERAEQDGKG</sequence>
<dbReference type="Pfam" id="PF03551">
    <property type="entry name" value="PadR"/>
    <property type="match status" value="1"/>
</dbReference>
<dbReference type="InterPro" id="IPR052509">
    <property type="entry name" value="Metal_resp_DNA-bind_regulator"/>
</dbReference>
<reference evidence="2 3" key="1">
    <citation type="submission" date="2022-03" db="EMBL/GenBank/DDBJ databases">
        <title>Mucilaginibacter sp. isolated from the gut of Protaetia brevitarsis seulensis larvae.</title>
        <authorList>
            <person name="Won M."/>
            <person name="Kim S.-J."/>
            <person name="Kwon S.-W."/>
        </authorList>
    </citation>
    <scope>NUCLEOTIDE SEQUENCE [LARGE SCALE GENOMIC DNA]</scope>
    <source>
        <strain evidence="2 3">CFWR-12</strain>
    </source>
</reference>
<dbReference type="PANTHER" id="PTHR33169:SF14">
    <property type="entry name" value="TRANSCRIPTIONAL REGULATOR RV3488"/>
    <property type="match status" value="1"/>
</dbReference>
<dbReference type="Gene3D" id="1.10.10.10">
    <property type="entry name" value="Winged helix-like DNA-binding domain superfamily/Winged helix DNA-binding domain"/>
    <property type="match status" value="1"/>
</dbReference>
<gene>
    <name evidence="2" type="ORF">MTO99_14400</name>
</gene>
<keyword evidence="3" id="KW-1185">Reference proteome</keyword>
<evidence type="ECO:0000313" key="2">
    <source>
        <dbReference type="EMBL" id="UOE43366.1"/>
    </source>
</evidence>
<protein>
    <submittedName>
        <fullName evidence="2">PadR family transcriptional regulator</fullName>
    </submittedName>
</protein>
<dbReference type="RefSeq" id="WP_243554324.1">
    <property type="nucleotide sequence ID" value="NZ_CP094528.1"/>
</dbReference>
<name>A0ABY4BZS8_9MICO</name>
<dbReference type="Proteomes" id="UP000832097">
    <property type="component" value="Chromosome"/>
</dbReference>
<proteinExistence type="predicted"/>
<evidence type="ECO:0000313" key="3">
    <source>
        <dbReference type="Proteomes" id="UP000832097"/>
    </source>
</evidence>
<dbReference type="SUPFAM" id="SSF46785">
    <property type="entry name" value="Winged helix' DNA-binding domain"/>
    <property type="match status" value="1"/>
</dbReference>
<accession>A0ABY4BZS8</accession>
<organism evidence="2 3">
    <name type="scientific">Agromyces larvae</name>
    <dbReference type="NCBI Taxonomy" id="2929802"/>
    <lineage>
        <taxon>Bacteria</taxon>
        <taxon>Bacillati</taxon>
        <taxon>Actinomycetota</taxon>
        <taxon>Actinomycetes</taxon>
        <taxon>Micrococcales</taxon>
        <taxon>Microbacteriaceae</taxon>
        <taxon>Agromyces</taxon>
    </lineage>
</organism>
<dbReference type="InterPro" id="IPR036388">
    <property type="entry name" value="WH-like_DNA-bd_sf"/>
</dbReference>
<evidence type="ECO:0000259" key="1">
    <source>
        <dbReference type="Pfam" id="PF03551"/>
    </source>
</evidence>
<dbReference type="PANTHER" id="PTHR33169">
    <property type="entry name" value="PADR-FAMILY TRANSCRIPTIONAL REGULATOR"/>
    <property type="match status" value="1"/>
</dbReference>